<evidence type="ECO:0000313" key="2">
    <source>
        <dbReference type="Proteomes" id="UP000268857"/>
    </source>
</evidence>
<gene>
    <name evidence="1" type="ORF">PCC6912_60250</name>
</gene>
<dbReference type="OrthoDB" id="582488at2"/>
<protein>
    <submittedName>
        <fullName evidence="1">Uncharacterized protein</fullName>
    </submittedName>
</protein>
<accession>A0A433MXJ8</accession>
<keyword evidence="2" id="KW-1185">Reference proteome</keyword>
<dbReference type="AlphaFoldDB" id="A0A433MXJ8"/>
<evidence type="ECO:0000313" key="1">
    <source>
        <dbReference type="EMBL" id="RUR72883.1"/>
    </source>
</evidence>
<organism evidence="1 2">
    <name type="scientific">Chlorogloeopsis fritschii PCC 6912</name>
    <dbReference type="NCBI Taxonomy" id="211165"/>
    <lineage>
        <taxon>Bacteria</taxon>
        <taxon>Bacillati</taxon>
        <taxon>Cyanobacteriota</taxon>
        <taxon>Cyanophyceae</taxon>
        <taxon>Nostocales</taxon>
        <taxon>Chlorogloeopsidaceae</taxon>
        <taxon>Chlorogloeopsis</taxon>
    </lineage>
</organism>
<sequence length="136" mass="16038">MANSPLVSVRIPPEILERIDQLAQELYPSRRAGKNPNRSQVILDAIALFLEQHESSSTNTLDINEQLDDQQIRQVLNEPLDNEPINIALQKYSRYIEPPIQYPQPIELPTREYIDWWFNYFSYMKKLTDMWFGVKS</sequence>
<comment type="caution">
    <text evidence="1">The sequence shown here is derived from an EMBL/GenBank/DDBJ whole genome shotgun (WGS) entry which is preliminary data.</text>
</comment>
<reference evidence="1 2" key="1">
    <citation type="journal article" date="2019" name="Genome Biol. Evol.">
        <title>Day and night: Metabolic profiles and evolutionary relationships of six axenic non-marine cyanobacteria.</title>
        <authorList>
            <person name="Will S.E."/>
            <person name="Henke P."/>
            <person name="Boedeker C."/>
            <person name="Huang S."/>
            <person name="Brinkmann H."/>
            <person name="Rohde M."/>
            <person name="Jarek M."/>
            <person name="Friedl T."/>
            <person name="Seufert S."/>
            <person name="Schumacher M."/>
            <person name="Overmann J."/>
            <person name="Neumann-Schaal M."/>
            <person name="Petersen J."/>
        </authorList>
    </citation>
    <scope>NUCLEOTIDE SEQUENCE [LARGE SCALE GENOMIC DNA]</scope>
    <source>
        <strain evidence="1 2">PCC 6912</strain>
    </source>
</reference>
<dbReference type="EMBL" id="RSCJ01000041">
    <property type="protein sequence ID" value="RUR72883.1"/>
    <property type="molecule type" value="Genomic_DNA"/>
</dbReference>
<proteinExistence type="predicted"/>
<dbReference type="Proteomes" id="UP000268857">
    <property type="component" value="Unassembled WGS sequence"/>
</dbReference>
<dbReference type="RefSeq" id="WP_016874923.1">
    <property type="nucleotide sequence ID" value="NZ_AJLN01000109.1"/>
</dbReference>
<dbReference type="CDD" id="cd22231">
    <property type="entry name" value="RHH_NikR_HicB-like"/>
    <property type="match status" value="1"/>
</dbReference>
<name>A0A433MXJ8_CHLFR</name>